<accession>A0A8H6M6R6</accession>
<evidence type="ECO:0000259" key="3">
    <source>
        <dbReference type="PROSITE" id="PS00498"/>
    </source>
</evidence>
<comment type="caution">
    <text evidence="4">The sequence shown here is derived from an EMBL/GenBank/DDBJ whole genome shotgun (WGS) entry which is preliminary data.</text>
</comment>
<protein>
    <recommendedName>
        <fullName evidence="3">Tyrosinase copper-binding domain-containing protein</fullName>
    </recommendedName>
</protein>
<dbReference type="InterPro" id="IPR050316">
    <property type="entry name" value="Tyrosinase/Hemocyanin"/>
</dbReference>
<dbReference type="PROSITE" id="PS00498">
    <property type="entry name" value="TYROSINASE_2"/>
    <property type="match status" value="1"/>
</dbReference>
<reference evidence="4 5" key="1">
    <citation type="submission" date="2020-07" db="EMBL/GenBank/DDBJ databases">
        <title>Comparative genomics of pyrophilous fungi reveals a link between fire events and developmental genes.</title>
        <authorList>
            <consortium name="DOE Joint Genome Institute"/>
            <person name="Steindorff A.S."/>
            <person name="Carver A."/>
            <person name="Calhoun S."/>
            <person name="Stillman K."/>
            <person name="Liu H."/>
            <person name="Lipzen A."/>
            <person name="Pangilinan J."/>
            <person name="Labutti K."/>
            <person name="Bruns T.D."/>
            <person name="Grigoriev I.V."/>
        </authorList>
    </citation>
    <scope>NUCLEOTIDE SEQUENCE [LARGE SCALE GENOMIC DNA]</scope>
    <source>
        <strain evidence="4 5">CBS 144469</strain>
    </source>
</reference>
<dbReference type="InterPro" id="IPR002227">
    <property type="entry name" value="Tyrosinase_Cu-bd"/>
</dbReference>
<evidence type="ECO:0000313" key="5">
    <source>
        <dbReference type="Proteomes" id="UP000521943"/>
    </source>
</evidence>
<evidence type="ECO:0000256" key="2">
    <source>
        <dbReference type="ARBA" id="ARBA00023008"/>
    </source>
</evidence>
<dbReference type="SUPFAM" id="SSF48056">
    <property type="entry name" value="Di-copper centre-containing domain"/>
    <property type="match status" value="1"/>
</dbReference>
<sequence length="220" mass="25385">MSSTSIAWLQEAEHCLVRGMDESWRRAVMSANVVNVLQSESYEAFRLFIDEFLNPIHGGGHANVGGEMLNIYSAAADPIFYLHHANLDRAWWKWQEADKASRMYDTSGPTEQKGNVQVTLDFEMDFPALGPNITIRDVMDARTYPSCFTYGYSVYRCTYSTYRSTLHCATSVRDKVTMEEGLLIQLRSAAVRKFTLLSIQEVIHRIWKSKRKQLRRKRRS</sequence>
<dbReference type="EMBL" id="JACGCI010000032">
    <property type="protein sequence ID" value="KAF6755029.1"/>
    <property type="molecule type" value="Genomic_DNA"/>
</dbReference>
<dbReference type="AlphaFoldDB" id="A0A8H6M6R6"/>
<organism evidence="4 5">
    <name type="scientific">Ephemerocybe angulata</name>
    <dbReference type="NCBI Taxonomy" id="980116"/>
    <lineage>
        <taxon>Eukaryota</taxon>
        <taxon>Fungi</taxon>
        <taxon>Dikarya</taxon>
        <taxon>Basidiomycota</taxon>
        <taxon>Agaricomycotina</taxon>
        <taxon>Agaricomycetes</taxon>
        <taxon>Agaricomycetidae</taxon>
        <taxon>Agaricales</taxon>
        <taxon>Agaricineae</taxon>
        <taxon>Psathyrellaceae</taxon>
        <taxon>Ephemerocybe</taxon>
    </lineage>
</organism>
<evidence type="ECO:0000313" key="4">
    <source>
        <dbReference type="EMBL" id="KAF6755029.1"/>
    </source>
</evidence>
<dbReference type="GO" id="GO:0046872">
    <property type="term" value="F:metal ion binding"/>
    <property type="evidence" value="ECO:0007669"/>
    <property type="project" value="UniProtKB-KW"/>
</dbReference>
<gene>
    <name evidence="4" type="ORF">DFP72DRAFT_812163</name>
</gene>
<dbReference type="Proteomes" id="UP000521943">
    <property type="component" value="Unassembled WGS sequence"/>
</dbReference>
<keyword evidence="5" id="KW-1185">Reference proteome</keyword>
<feature type="domain" description="Tyrosinase copper-binding" evidence="3">
    <location>
        <begin position="77"/>
        <end position="88"/>
    </location>
</feature>
<dbReference type="Gene3D" id="1.10.1280.10">
    <property type="entry name" value="Di-copper center containing domain from catechol oxidase"/>
    <property type="match status" value="1"/>
</dbReference>
<dbReference type="OrthoDB" id="2978214at2759"/>
<dbReference type="InterPro" id="IPR008922">
    <property type="entry name" value="Di-copper_centre_dom_sf"/>
</dbReference>
<dbReference type="PANTHER" id="PTHR11474">
    <property type="entry name" value="TYROSINASE FAMILY MEMBER"/>
    <property type="match status" value="1"/>
</dbReference>
<name>A0A8H6M6R6_9AGAR</name>
<proteinExistence type="predicted"/>
<dbReference type="GO" id="GO:0016491">
    <property type="term" value="F:oxidoreductase activity"/>
    <property type="evidence" value="ECO:0007669"/>
    <property type="project" value="InterPro"/>
</dbReference>
<evidence type="ECO:0000256" key="1">
    <source>
        <dbReference type="ARBA" id="ARBA00022723"/>
    </source>
</evidence>
<dbReference type="Pfam" id="PF00264">
    <property type="entry name" value="Tyrosinase"/>
    <property type="match status" value="1"/>
</dbReference>
<keyword evidence="2" id="KW-0186">Copper</keyword>
<keyword evidence="1" id="KW-0479">Metal-binding</keyword>
<dbReference type="PANTHER" id="PTHR11474:SF126">
    <property type="entry name" value="TYROSINASE-LIKE PROTEIN TYR-1-RELATED"/>
    <property type="match status" value="1"/>
</dbReference>